<evidence type="ECO:0000313" key="2">
    <source>
        <dbReference type="Proteomes" id="UP000826271"/>
    </source>
</evidence>
<dbReference type="Pfam" id="PF01190">
    <property type="entry name" value="Pollen_Ole_e_1"/>
    <property type="match status" value="1"/>
</dbReference>
<keyword evidence="2" id="KW-1185">Reference proteome</keyword>
<dbReference type="PANTHER" id="PTHR47273:SF6">
    <property type="entry name" value="POLLEN OLE E 1 ALLERGEN AND EXTENSIN FAMILY PROTEIN"/>
    <property type="match status" value="1"/>
</dbReference>
<reference evidence="1" key="1">
    <citation type="submission" date="2019-10" db="EMBL/GenBank/DDBJ databases">
        <authorList>
            <person name="Zhang R."/>
            <person name="Pan Y."/>
            <person name="Wang J."/>
            <person name="Ma R."/>
            <person name="Yu S."/>
        </authorList>
    </citation>
    <scope>NUCLEOTIDE SEQUENCE</scope>
    <source>
        <strain evidence="1">LA-IB0</strain>
        <tissue evidence="1">Leaf</tissue>
    </source>
</reference>
<comment type="caution">
    <text evidence="1">The sequence shown here is derived from an EMBL/GenBank/DDBJ whole genome shotgun (WGS) entry which is preliminary data.</text>
</comment>
<dbReference type="EMBL" id="WHWC01000003">
    <property type="protein sequence ID" value="KAG8385886.1"/>
    <property type="molecule type" value="Genomic_DNA"/>
</dbReference>
<name>A0AAV6XSA4_9LAMI</name>
<dbReference type="PANTHER" id="PTHR47273">
    <property type="entry name" value="EXPRESSED PROTEIN"/>
    <property type="match status" value="1"/>
</dbReference>
<dbReference type="AlphaFoldDB" id="A0AAV6XSA4"/>
<dbReference type="Proteomes" id="UP000826271">
    <property type="component" value="Unassembled WGS sequence"/>
</dbReference>
<protein>
    <recommendedName>
        <fullName evidence="3">Pollen Ole e 1 allergen and extensin family protein</fullName>
    </recommendedName>
</protein>
<evidence type="ECO:0000313" key="1">
    <source>
        <dbReference type="EMBL" id="KAG8385886.1"/>
    </source>
</evidence>
<accession>A0AAV6XSA4</accession>
<proteinExistence type="predicted"/>
<organism evidence="1 2">
    <name type="scientific">Buddleja alternifolia</name>
    <dbReference type="NCBI Taxonomy" id="168488"/>
    <lineage>
        <taxon>Eukaryota</taxon>
        <taxon>Viridiplantae</taxon>
        <taxon>Streptophyta</taxon>
        <taxon>Embryophyta</taxon>
        <taxon>Tracheophyta</taxon>
        <taxon>Spermatophyta</taxon>
        <taxon>Magnoliopsida</taxon>
        <taxon>eudicotyledons</taxon>
        <taxon>Gunneridae</taxon>
        <taxon>Pentapetalae</taxon>
        <taxon>asterids</taxon>
        <taxon>lamiids</taxon>
        <taxon>Lamiales</taxon>
        <taxon>Scrophulariaceae</taxon>
        <taxon>Buddlejeae</taxon>
        <taxon>Buddleja</taxon>
    </lineage>
</organism>
<gene>
    <name evidence="1" type="ORF">BUALT_Bualt03G0091700</name>
</gene>
<evidence type="ECO:0008006" key="3">
    <source>
        <dbReference type="Google" id="ProtNLM"/>
    </source>
</evidence>
<sequence>MSHFLGHKTFVKMFFFVFIVLIFLETPTIARGRLDLLAELSSRDELVDWAGYGEEKLSTVVIDGKLLCHADNTSIHPYPISGASVAVICGTSRKTKKSWGKSRTDSYGDFVIDLPSHLHAIPNLEKICCVKVVHLPTSSPCQKSVTRKHKGIELASIREGIRSYTAHNIHLMPPHKHT</sequence>